<keyword evidence="1" id="KW-0479">Metal-binding</keyword>
<dbReference type="FunFam" id="3.30.40.10:FF:000046">
    <property type="entry name" value="RUN and FYVE domain containing 2"/>
    <property type="match status" value="1"/>
</dbReference>
<evidence type="ECO:0000256" key="4">
    <source>
        <dbReference type="ARBA" id="ARBA00023054"/>
    </source>
</evidence>
<dbReference type="PANTHER" id="PTHR45956:SF3">
    <property type="entry name" value="RUN AND FYVE DOMAIN-CONTAINING PROTEIN 2"/>
    <property type="match status" value="1"/>
</dbReference>
<feature type="domain" description="RUN" evidence="8">
    <location>
        <begin position="31"/>
        <end position="164"/>
    </location>
</feature>
<dbReference type="SMART" id="SM00593">
    <property type="entry name" value="RUN"/>
    <property type="match status" value="1"/>
</dbReference>
<evidence type="ECO:0000256" key="5">
    <source>
        <dbReference type="PROSITE-ProRule" id="PRU00091"/>
    </source>
</evidence>
<dbReference type="InterPro" id="IPR047335">
    <property type="entry name" value="RUFY1-3"/>
</dbReference>
<dbReference type="PROSITE" id="PS50826">
    <property type="entry name" value="RUN"/>
    <property type="match status" value="1"/>
</dbReference>
<evidence type="ECO:0000313" key="10">
    <source>
        <dbReference type="Proteomes" id="UP000694701"/>
    </source>
</evidence>
<keyword evidence="2 5" id="KW-0863">Zinc-finger</keyword>
<dbReference type="SMART" id="SM00064">
    <property type="entry name" value="FYVE"/>
    <property type="match status" value="1"/>
</dbReference>
<keyword evidence="4 6" id="KW-0175">Coiled coil</keyword>
<feature type="coiled-coil region" evidence="6">
    <location>
        <begin position="246"/>
        <end position="469"/>
    </location>
</feature>
<dbReference type="FunFam" id="1.20.58.900:FF:000011">
    <property type="entry name" value="Uncharacterized protein, isoform B"/>
    <property type="match status" value="1"/>
</dbReference>
<dbReference type="Ensembl" id="ENSCCRT00020129745.1">
    <property type="protein sequence ID" value="ENSCCRP00020119070.1"/>
    <property type="gene ID" value="ENSCCRG00020053429.1"/>
</dbReference>
<dbReference type="GO" id="GO:0005737">
    <property type="term" value="C:cytoplasm"/>
    <property type="evidence" value="ECO:0007669"/>
    <property type="project" value="TreeGrafter"/>
</dbReference>
<dbReference type="Pfam" id="PF02759">
    <property type="entry name" value="RUN"/>
    <property type="match status" value="1"/>
</dbReference>
<dbReference type="InterPro" id="IPR037213">
    <property type="entry name" value="Run_dom_sf"/>
</dbReference>
<evidence type="ECO:0000259" key="7">
    <source>
        <dbReference type="PROSITE" id="PS50178"/>
    </source>
</evidence>
<dbReference type="Pfam" id="PF01363">
    <property type="entry name" value="FYVE"/>
    <property type="match status" value="1"/>
</dbReference>
<dbReference type="Gene3D" id="1.20.58.900">
    <property type="match status" value="1"/>
</dbReference>
<dbReference type="PROSITE" id="PS50178">
    <property type="entry name" value="ZF_FYVE"/>
    <property type="match status" value="1"/>
</dbReference>
<dbReference type="InterPro" id="IPR017455">
    <property type="entry name" value="Znf_FYVE-rel"/>
</dbReference>
<evidence type="ECO:0000256" key="3">
    <source>
        <dbReference type="ARBA" id="ARBA00022833"/>
    </source>
</evidence>
<evidence type="ECO:0000256" key="6">
    <source>
        <dbReference type="SAM" id="Coils"/>
    </source>
</evidence>
<evidence type="ECO:0000313" key="9">
    <source>
        <dbReference type="Ensembl" id="ENSCCRP00020119070.1"/>
    </source>
</evidence>
<dbReference type="InterPro" id="IPR000306">
    <property type="entry name" value="Znf_FYVE"/>
</dbReference>
<evidence type="ECO:0000256" key="1">
    <source>
        <dbReference type="ARBA" id="ARBA00022723"/>
    </source>
</evidence>
<dbReference type="SUPFAM" id="SSF57903">
    <property type="entry name" value="FYVE/PHD zinc finger"/>
    <property type="match status" value="1"/>
</dbReference>
<accession>A0A8C2L2U9</accession>
<dbReference type="Proteomes" id="UP000694701">
    <property type="component" value="Unplaced"/>
</dbReference>
<keyword evidence="3" id="KW-0862">Zinc</keyword>
<dbReference type="SUPFAM" id="SSF140741">
    <property type="entry name" value="RUN domain-like"/>
    <property type="match status" value="1"/>
</dbReference>
<dbReference type="InterPro" id="IPR013083">
    <property type="entry name" value="Znf_RING/FYVE/PHD"/>
</dbReference>
<evidence type="ECO:0000256" key="2">
    <source>
        <dbReference type="ARBA" id="ARBA00022771"/>
    </source>
</evidence>
<reference evidence="9" key="1">
    <citation type="submission" date="2025-08" db="UniProtKB">
        <authorList>
            <consortium name="Ensembl"/>
        </authorList>
    </citation>
    <scope>IDENTIFICATION</scope>
</reference>
<sequence length="554" mass="64213">MAMERANLLNMAKLSIKGLIESALSFGRTLDSDYPPLQQFFVVMEHCLKHGLKVKKSFLGYNKSLWGPLEMVEKLCPEAGEIAASVRDLPGLKTPLGRARAWLRLALMQKKLADYLRLLITRKDTLSEFYENSAVMLEEEGAVIGEDLDTQVGVIDFSMYLKNDIDDYRSEERNGQIAAILDQKNYMYSVLTFCCHLFLLQLAIAKNNIIKLQEENHQLRTENSVILMKAQQRLEVLLYGDLNCELDTYKQSRQGLDEMYNEARRQLKEECQLRQDVENELVVHVSMKQEMEMAMKLLEKDIHEKQDTLIGLRHQLDEVKAINVEMYQKMQSSDDNMRQKNDMIARLEEKTNQITATMKQLEQRLQDAERERASAEDGVRKFKQDFTNKADSLQKQIAQREKQMMQLETDLKIERDWRQTLQNELERERETIAQLTAEAQQINGLKKEFHRLQDENTQLKGICEEQEQALEELGCKLSEYGGQVWLKDKDATHCKLCEKEFSISRRKHHCRNCGEIFCNSCSDNELPLPASPKPVRVCDTCHALLLQRCSSNAT</sequence>
<dbReference type="AlphaFoldDB" id="A0A8C2L2U9"/>
<protein>
    <submittedName>
        <fullName evidence="9">RUN and FYVE domain containing 2</fullName>
    </submittedName>
</protein>
<evidence type="ECO:0000259" key="8">
    <source>
        <dbReference type="PROSITE" id="PS50826"/>
    </source>
</evidence>
<dbReference type="Gene3D" id="3.30.40.10">
    <property type="entry name" value="Zinc/RING finger domain, C3HC4 (zinc finger)"/>
    <property type="match status" value="1"/>
</dbReference>
<organism evidence="9 10">
    <name type="scientific">Cyprinus carpio</name>
    <name type="common">Common carp</name>
    <dbReference type="NCBI Taxonomy" id="7962"/>
    <lineage>
        <taxon>Eukaryota</taxon>
        <taxon>Metazoa</taxon>
        <taxon>Chordata</taxon>
        <taxon>Craniata</taxon>
        <taxon>Vertebrata</taxon>
        <taxon>Euteleostomi</taxon>
        <taxon>Actinopterygii</taxon>
        <taxon>Neopterygii</taxon>
        <taxon>Teleostei</taxon>
        <taxon>Ostariophysi</taxon>
        <taxon>Cypriniformes</taxon>
        <taxon>Cyprinidae</taxon>
        <taxon>Cyprininae</taxon>
        <taxon>Cyprinus</taxon>
    </lineage>
</organism>
<feature type="domain" description="FYVE-type" evidence="7">
    <location>
        <begin position="488"/>
        <end position="546"/>
    </location>
</feature>
<dbReference type="InterPro" id="IPR004012">
    <property type="entry name" value="Run_dom"/>
</dbReference>
<proteinExistence type="predicted"/>
<dbReference type="InterPro" id="IPR011011">
    <property type="entry name" value="Znf_FYVE_PHD"/>
</dbReference>
<dbReference type="PANTHER" id="PTHR45956">
    <property type="entry name" value="RUN AND FYVE DOMAIN-CONTAINING PROTEIN 2-LIKE PROTEIN"/>
    <property type="match status" value="1"/>
</dbReference>
<name>A0A8C2L2U9_CYPCA</name>
<dbReference type="GO" id="GO:0008270">
    <property type="term" value="F:zinc ion binding"/>
    <property type="evidence" value="ECO:0007669"/>
    <property type="project" value="UniProtKB-KW"/>
</dbReference>